<dbReference type="Proteomes" id="UP001596083">
    <property type="component" value="Unassembled WGS sequence"/>
</dbReference>
<evidence type="ECO:0000313" key="2">
    <source>
        <dbReference type="EMBL" id="MFC5721423.1"/>
    </source>
</evidence>
<feature type="region of interest" description="Disordered" evidence="1">
    <location>
        <begin position="1"/>
        <end position="21"/>
    </location>
</feature>
<dbReference type="Gene3D" id="2.60.120.620">
    <property type="entry name" value="q2cbj1_9rhob like domain"/>
    <property type="match status" value="1"/>
</dbReference>
<dbReference type="Pfam" id="PF10014">
    <property type="entry name" value="2OG-Fe_Oxy_2"/>
    <property type="match status" value="1"/>
</dbReference>
<reference evidence="3" key="1">
    <citation type="journal article" date="2019" name="Int. J. Syst. Evol. Microbiol.">
        <title>The Global Catalogue of Microorganisms (GCM) 10K type strain sequencing project: providing services to taxonomists for standard genome sequencing and annotation.</title>
        <authorList>
            <consortium name="The Broad Institute Genomics Platform"/>
            <consortium name="The Broad Institute Genome Sequencing Center for Infectious Disease"/>
            <person name="Wu L."/>
            <person name="Ma J."/>
        </authorList>
    </citation>
    <scope>NUCLEOTIDE SEQUENCE [LARGE SCALE GENOMIC DNA]</scope>
    <source>
        <strain evidence="3">CGMCC 4.7304</strain>
    </source>
</reference>
<dbReference type="GO" id="GO:0051213">
    <property type="term" value="F:dioxygenase activity"/>
    <property type="evidence" value="ECO:0007669"/>
    <property type="project" value="UniProtKB-KW"/>
</dbReference>
<organism evidence="2 3">
    <name type="scientific">Streptomyces gamaensis</name>
    <dbReference type="NCBI Taxonomy" id="1763542"/>
    <lineage>
        <taxon>Bacteria</taxon>
        <taxon>Bacillati</taxon>
        <taxon>Actinomycetota</taxon>
        <taxon>Actinomycetes</taxon>
        <taxon>Kitasatosporales</taxon>
        <taxon>Streptomycetaceae</taxon>
        <taxon>Streptomyces</taxon>
    </lineage>
</organism>
<keyword evidence="2" id="KW-0560">Oxidoreductase</keyword>
<dbReference type="RefSeq" id="WP_390316711.1">
    <property type="nucleotide sequence ID" value="NZ_JBHSPB010000008.1"/>
</dbReference>
<name>A0ABW0Z0H3_9ACTN</name>
<evidence type="ECO:0000256" key="1">
    <source>
        <dbReference type="SAM" id="MobiDB-lite"/>
    </source>
</evidence>
<comment type="caution">
    <text evidence="2">The sequence shown here is derived from an EMBL/GenBank/DDBJ whole genome shotgun (WGS) entry which is preliminary data.</text>
</comment>
<protein>
    <submittedName>
        <fullName evidence="2">2OG-Fe dioxygenase family protein</fullName>
    </submittedName>
</protein>
<keyword evidence="3" id="KW-1185">Reference proteome</keyword>
<dbReference type="InterPro" id="IPR018724">
    <property type="entry name" value="2OG-Fe_dioxygenase"/>
</dbReference>
<keyword evidence="2" id="KW-0223">Dioxygenase</keyword>
<sequence>MTTAPWRLPAPSAGPAGPFTRLGPEPLASALAALPAGAVEEFTASWDGLPADTHLGTDTPYRFRRYGTFRLREGLLERLPHSAFFQDKAVNKVNGGVPRMFAPLTDTVARSAALRTLVRALHGRLPGPRTDIDTCGVHQIRVTATASAEGLPAPEGVHQDGHAYVAQVLIRRQDVTGAESRLYDPARRLLHRTVLTTPLEAIVLDDRRVLHDVSPVRAAPGAVVGVRDMLLVDFFPGGGD</sequence>
<accession>A0ABW0Z0H3</accession>
<evidence type="ECO:0000313" key="3">
    <source>
        <dbReference type="Proteomes" id="UP001596083"/>
    </source>
</evidence>
<proteinExistence type="predicted"/>
<gene>
    <name evidence="2" type="ORF">ACFP1Z_14720</name>
</gene>
<dbReference type="EMBL" id="JBHSPB010000008">
    <property type="protein sequence ID" value="MFC5721423.1"/>
    <property type="molecule type" value="Genomic_DNA"/>
</dbReference>